<reference evidence="2 3" key="1">
    <citation type="journal article" date="2019" name="Sci. Data">
        <title>Hybrid genome assembly and annotation of Danionella translucida.</title>
        <authorList>
            <person name="Kadobianskyi M."/>
            <person name="Schulze L."/>
            <person name="Schuelke M."/>
            <person name="Judkewitz B."/>
        </authorList>
    </citation>
    <scope>NUCLEOTIDE SEQUENCE [LARGE SCALE GENOMIC DNA]</scope>
    <source>
        <strain evidence="2 3">Bolton</strain>
    </source>
</reference>
<dbReference type="EMBL" id="SRMA01027218">
    <property type="protein sequence ID" value="TRY57933.1"/>
    <property type="molecule type" value="Genomic_DNA"/>
</dbReference>
<dbReference type="Proteomes" id="UP000316079">
    <property type="component" value="Unassembled WGS sequence"/>
</dbReference>
<protein>
    <recommendedName>
        <fullName evidence="4">CLOCK-interacting pacemaker</fullName>
    </recommendedName>
</protein>
<dbReference type="GO" id="GO:0045892">
    <property type="term" value="P:negative regulation of DNA-templated transcription"/>
    <property type="evidence" value="ECO:0007669"/>
    <property type="project" value="InterPro"/>
</dbReference>
<dbReference type="STRING" id="623744.A0A553MXS5"/>
<reference evidence="2" key="2">
    <citation type="submission" date="2019-04" db="EMBL/GenBank/DDBJ databases">
        <authorList>
            <person name="Kadobianskyi M."/>
            <person name="Schulze L."/>
            <person name="Schuelke M."/>
            <person name="Judkewitz B."/>
        </authorList>
    </citation>
    <scope>NUCLEOTIDE SEQUENCE</scope>
    <source>
        <strain evidence="2">Bolton</strain>
        <tissue evidence="2">Whole-body</tissue>
    </source>
</reference>
<feature type="compositionally biased region" description="Low complexity" evidence="1">
    <location>
        <begin position="148"/>
        <end position="172"/>
    </location>
</feature>
<dbReference type="GO" id="GO:0005634">
    <property type="term" value="C:nucleus"/>
    <property type="evidence" value="ECO:0007669"/>
    <property type="project" value="TreeGrafter"/>
</dbReference>
<proteinExistence type="predicted"/>
<dbReference type="OrthoDB" id="6374619at2759"/>
<evidence type="ECO:0000313" key="3">
    <source>
        <dbReference type="Proteomes" id="UP000316079"/>
    </source>
</evidence>
<dbReference type="PANTHER" id="PTHR34648">
    <property type="entry name" value="CLOCK-INTERACTING PACEMAKER"/>
    <property type="match status" value="1"/>
</dbReference>
<name>A0A553MXS5_9TELE</name>
<evidence type="ECO:0000313" key="2">
    <source>
        <dbReference type="EMBL" id="TRY57935.1"/>
    </source>
</evidence>
<dbReference type="PANTHER" id="PTHR34648:SF6">
    <property type="entry name" value="CLOCK-INTERACTING PACEMAKER-RELATED"/>
    <property type="match status" value="1"/>
</dbReference>
<organism evidence="2 3">
    <name type="scientific">Danionella cerebrum</name>
    <dbReference type="NCBI Taxonomy" id="2873325"/>
    <lineage>
        <taxon>Eukaryota</taxon>
        <taxon>Metazoa</taxon>
        <taxon>Chordata</taxon>
        <taxon>Craniata</taxon>
        <taxon>Vertebrata</taxon>
        <taxon>Euteleostomi</taxon>
        <taxon>Actinopterygii</taxon>
        <taxon>Neopterygii</taxon>
        <taxon>Teleostei</taxon>
        <taxon>Ostariophysi</taxon>
        <taxon>Cypriniformes</taxon>
        <taxon>Danionidae</taxon>
        <taxon>Danioninae</taxon>
        <taxon>Danionella</taxon>
    </lineage>
</organism>
<accession>A0A553MXS5</accession>
<gene>
    <name evidence="2" type="ORF">DNTS_009820</name>
</gene>
<dbReference type="InterPro" id="IPR031602">
    <property type="entry name" value="CIPC"/>
</dbReference>
<dbReference type="AlphaFoldDB" id="A0A553MXS5"/>
<feature type="compositionally biased region" description="Basic and acidic residues" evidence="1">
    <location>
        <begin position="202"/>
        <end position="216"/>
    </location>
</feature>
<dbReference type="Pfam" id="PF15800">
    <property type="entry name" value="CiPC"/>
    <property type="match status" value="1"/>
</dbReference>
<evidence type="ECO:0000256" key="1">
    <source>
        <dbReference type="SAM" id="MobiDB-lite"/>
    </source>
</evidence>
<comment type="caution">
    <text evidence="2">The sequence shown here is derived from an EMBL/GenBank/DDBJ whole genome shotgun (WGS) entry which is preliminary data.</text>
</comment>
<dbReference type="GO" id="GO:0042754">
    <property type="term" value="P:negative regulation of circadian rhythm"/>
    <property type="evidence" value="ECO:0007669"/>
    <property type="project" value="InterPro"/>
</dbReference>
<dbReference type="EMBL" id="SRMA01027218">
    <property type="protein sequence ID" value="TRY57935.1"/>
    <property type="molecule type" value="Genomic_DNA"/>
</dbReference>
<feature type="region of interest" description="Disordered" evidence="1">
    <location>
        <begin position="1"/>
        <end position="42"/>
    </location>
</feature>
<feature type="compositionally biased region" description="Basic and acidic residues" evidence="1">
    <location>
        <begin position="1"/>
        <end position="34"/>
    </location>
</feature>
<keyword evidence="3" id="KW-1185">Reference proteome</keyword>
<feature type="compositionally biased region" description="Basic residues" evidence="1">
    <location>
        <begin position="121"/>
        <end position="130"/>
    </location>
</feature>
<feature type="region of interest" description="Disordered" evidence="1">
    <location>
        <begin position="111"/>
        <end position="216"/>
    </location>
</feature>
<sequence>MSSRLKDEDPMRTMDRTKHRMMESRKPESERDSGFSDTSSEHLSVLDQTEADVACSHSVRPVMGGVFPRLSPMIIMNNVMLKQPGEGSVKPWPVEVLPRPQVVFLQPVVPQRTSKSVQNKSSKRRRHRKYLPFLKSYPRIAPHPGEISNGSSSSSSQSSKSSSSSHSPRNIAPNPPPSPQSVPQHSPETLEGASEPPAIEASARDAEKPVESTRDSKLKRFSNTYNILSRSGLLDITLRTKELIRSSRHTQSQIDNLREHTLLFLDAVRSGDTSALERLKELMMEDEKRMNSGS</sequence>
<evidence type="ECO:0008006" key="4">
    <source>
        <dbReference type="Google" id="ProtNLM"/>
    </source>
</evidence>